<dbReference type="InParanoid" id="L5KYX1"/>
<evidence type="ECO:0000313" key="2">
    <source>
        <dbReference type="EMBL" id="ELK16597.1"/>
    </source>
</evidence>
<dbReference type="AlphaFoldDB" id="L5KYX1"/>
<accession>L5KYX1</accession>
<sequence>MTQGISIYELPPFGAVDLPLLLHLASTFCPTLCFVVFWACTWYSRSGFCSPTDEDRCIKEVITFPYPGASNNKHTHPRFRVLA</sequence>
<protein>
    <submittedName>
        <fullName evidence="2">Uncharacterized protein</fullName>
    </submittedName>
</protein>
<keyword evidence="1" id="KW-0812">Transmembrane</keyword>
<reference evidence="3" key="1">
    <citation type="journal article" date="2013" name="Science">
        <title>Comparative analysis of bat genomes provides insight into the evolution of flight and immunity.</title>
        <authorList>
            <person name="Zhang G."/>
            <person name="Cowled C."/>
            <person name="Shi Z."/>
            <person name="Huang Z."/>
            <person name="Bishop-Lilly K.A."/>
            <person name="Fang X."/>
            <person name="Wynne J.W."/>
            <person name="Xiong Z."/>
            <person name="Baker M.L."/>
            <person name="Zhao W."/>
            <person name="Tachedjian M."/>
            <person name="Zhu Y."/>
            <person name="Zhou P."/>
            <person name="Jiang X."/>
            <person name="Ng J."/>
            <person name="Yang L."/>
            <person name="Wu L."/>
            <person name="Xiao J."/>
            <person name="Feng Y."/>
            <person name="Chen Y."/>
            <person name="Sun X."/>
            <person name="Zhang Y."/>
            <person name="Marsh G.A."/>
            <person name="Crameri G."/>
            <person name="Broder C.C."/>
            <person name="Frey K.G."/>
            <person name="Wang L.F."/>
            <person name="Wang J."/>
        </authorList>
    </citation>
    <scope>NUCLEOTIDE SEQUENCE [LARGE SCALE GENOMIC DNA]</scope>
</reference>
<keyword evidence="1" id="KW-0472">Membrane</keyword>
<evidence type="ECO:0000256" key="1">
    <source>
        <dbReference type="SAM" id="Phobius"/>
    </source>
</evidence>
<keyword evidence="1" id="KW-1133">Transmembrane helix</keyword>
<feature type="transmembrane region" description="Helical" evidence="1">
    <location>
        <begin position="20"/>
        <end position="40"/>
    </location>
</feature>
<proteinExistence type="predicted"/>
<evidence type="ECO:0000313" key="3">
    <source>
        <dbReference type="Proteomes" id="UP000010552"/>
    </source>
</evidence>
<organism evidence="2 3">
    <name type="scientific">Pteropus alecto</name>
    <name type="common">Black flying fox</name>
    <dbReference type="NCBI Taxonomy" id="9402"/>
    <lineage>
        <taxon>Eukaryota</taxon>
        <taxon>Metazoa</taxon>
        <taxon>Chordata</taxon>
        <taxon>Craniata</taxon>
        <taxon>Vertebrata</taxon>
        <taxon>Euteleostomi</taxon>
        <taxon>Mammalia</taxon>
        <taxon>Eutheria</taxon>
        <taxon>Laurasiatheria</taxon>
        <taxon>Chiroptera</taxon>
        <taxon>Yinpterochiroptera</taxon>
        <taxon>Pteropodoidea</taxon>
        <taxon>Pteropodidae</taxon>
        <taxon>Pteropodinae</taxon>
        <taxon>Pteropus</taxon>
    </lineage>
</organism>
<dbReference type="EMBL" id="KB030441">
    <property type="protein sequence ID" value="ELK16597.1"/>
    <property type="molecule type" value="Genomic_DNA"/>
</dbReference>
<name>L5KYX1_PTEAL</name>
<gene>
    <name evidence="2" type="ORF">PAL_GLEAN10007061</name>
</gene>
<keyword evidence="3" id="KW-1185">Reference proteome</keyword>
<dbReference type="Proteomes" id="UP000010552">
    <property type="component" value="Unassembled WGS sequence"/>
</dbReference>